<evidence type="ECO:0000256" key="3">
    <source>
        <dbReference type="ARBA" id="ARBA00023163"/>
    </source>
</evidence>
<gene>
    <name evidence="5" type="ORF">EZH22_00550</name>
</gene>
<feature type="domain" description="HTH arsR-type" evidence="4">
    <location>
        <begin position="23"/>
        <end position="119"/>
    </location>
</feature>
<evidence type="ECO:0000256" key="1">
    <source>
        <dbReference type="ARBA" id="ARBA00023015"/>
    </source>
</evidence>
<evidence type="ECO:0000313" key="6">
    <source>
        <dbReference type="Proteomes" id="UP000596427"/>
    </source>
</evidence>
<dbReference type="InterPro" id="IPR051011">
    <property type="entry name" value="Metal_resp_trans_reg"/>
</dbReference>
<keyword evidence="3" id="KW-0804">Transcription</keyword>
<dbReference type="SUPFAM" id="SSF46785">
    <property type="entry name" value="Winged helix' DNA-binding domain"/>
    <property type="match status" value="1"/>
</dbReference>
<dbReference type="GO" id="GO:0003700">
    <property type="term" value="F:DNA-binding transcription factor activity"/>
    <property type="evidence" value="ECO:0007669"/>
    <property type="project" value="InterPro"/>
</dbReference>
<name>A0A974SI45_9HYPH</name>
<dbReference type="EMBL" id="CP063362">
    <property type="protein sequence ID" value="QRG06986.1"/>
    <property type="molecule type" value="Genomic_DNA"/>
</dbReference>
<dbReference type="InterPro" id="IPR011991">
    <property type="entry name" value="ArsR-like_HTH"/>
</dbReference>
<dbReference type="CDD" id="cd00090">
    <property type="entry name" value="HTH_ARSR"/>
    <property type="match status" value="1"/>
</dbReference>
<keyword evidence="2" id="KW-0238">DNA-binding</keyword>
<dbReference type="PRINTS" id="PR00778">
    <property type="entry name" value="HTHARSR"/>
</dbReference>
<evidence type="ECO:0000259" key="4">
    <source>
        <dbReference type="PROSITE" id="PS50987"/>
    </source>
</evidence>
<keyword evidence="1" id="KW-0805">Transcription regulation</keyword>
<dbReference type="KEGG" id="xdi:EZH22_00550"/>
<reference evidence="5 6" key="1">
    <citation type="submission" date="2020-10" db="EMBL/GenBank/DDBJ databases">
        <title>Degradation of 1,4-Dioxane by Xanthobacter sp. YN2, via a Novel Group-2 Soluble Di-Iron Monooxygenase.</title>
        <authorList>
            <person name="Ma F."/>
            <person name="Wang Y."/>
            <person name="Yang J."/>
            <person name="Guo H."/>
            <person name="Su D."/>
            <person name="Yu L."/>
        </authorList>
    </citation>
    <scope>NUCLEOTIDE SEQUENCE [LARGE SCALE GENOMIC DNA]</scope>
    <source>
        <strain evidence="5 6">YN2</strain>
    </source>
</reference>
<keyword evidence="6" id="KW-1185">Reference proteome</keyword>
<dbReference type="SMART" id="SM00418">
    <property type="entry name" value="HTH_ARSR"/>
    <property type="match status" value="1"/>
</dbReference>
<protein>
    <submittedName>
        <fullName evidence="5">Helix-turn-helix transcriptional regulator</fullName>
    </submittedName>
</protein>
<dbReference type="Pfam" id="PF01022">
    <property type="entry name" value="HTH_5"/>
    <property type="match status" value="1"/>
</dbReference>
<evidence type="ECO:0000313" key="5">
    <source>
        <dbReference type="EMBL" id="QRG06986.1"/>
    </source>
</evidence>
<dbReference type="PANTHER" id="PTHR43132:SF2">
    <property type="entry name" value="ARSENICAL RESISTANCE OPERON REPRESSOR ARSR-RELATED"/>
    <property type="match status" value="1"/>
</dbReference>
<dbReference type="NCBIfam" id="NF033788">
    <property type="entry name" value="HTH_metalloreg"/>
    <property type="match status" value="1"/>
</dbReference>
<dbReference type="InterPro" id="IPR036390">
    <property type="entry name" value="WH_DNA-bd_sf"/>
</dbReference>
<dbReference type="Proteomes" id="UP000596427">
    <property type="component" value="Chromosome"/>
</dbReference>
<dbReference type="RefSeq" id="WP_203193894.1">
    <property type="nucleotide sequence ID" value="NZ_CP063362.1"/>
</dbReference>
<organism evidence="5 6">
    <name type="scientific">Xanthobacter dioxanivorans</name>
    <dbReference type="NCBI Taxonomy" id="2528964"/>
    <lineage>
        <taxon>Bacteria</taxon>
        <taxon>Pseudomonadati</taxon>
        <taxon>Pseudomonadota</taxon>
        <taxon>Alphaproteobacteria</taxon>
        <taxon>Hyphomicrobiales</taxon>
        <taxon>Xanthobacteraceae</taxon>
        <taxon>Xanthobacter</taxon>
    </lineage>
</organism>
<evidence type="ECO:0000256" key="2">
    <source>
        <dbReference type="ARBA" id="ARBA00023125"/>
    </source>
</evidence>
<accession>A0A974SI45</accession>
<dbReference type="PANTHER" id="PTHR43132">
    <property type="entry name" value="ARSENICAL RESISTANCE OPERON REPRESSOR ARSR-RELATED"/>
    <property type="match status" value="1"/>
</dbReference>
<dbReference type="Gene3D" id="1.10.10.10">
    <property type="entry name" value="Winged helix-like DNA-binding domain superfamily/Winged helix DNA-binding domain"/>
    <property type="match status" value="1"/>
</dbReference>
<dbReference type="InterPro" id="IPR036388">
    <property type="entry name" value="WH-like_DNA-bd_sf"/>
</dbReference>
<dbReference type="AlphaFoldDB" id="A0A974SI45"/>
<dbReference type="GO" id="GO:0003677">
    <property type="term" value="F:DNA binding"/>
    <property type="evidence" value="ECO:0007669"/>
    <property type="project" value="UniProtKB-KW"/>
</dbReference>
<dbReference type="InterPro" id="IPR001845">
    <property type="entry name" value="HTH_ArsR_DNA-bd_dom"/>
</dbReference>
<sequence>MPPIVSTRIEDELREGPEISPELDQLMRNARKASDFLKALSHENRLLLLCLLAERERSVTELENILSLRQPTVSQQLARLRLDGLVTTRREGKAIYYSLANENVRSVISVIYGIYCGASATGEK</sequence>
<proteinExistence type="predicted"/>
<dbReference type="PROSITE" id="PS50987">
    <property type="entry name" value="HTH_ARSR_2"/>
    <property type="match status" value="1"/>
</dbReference>